<name>A0ABU1TSB5_9FLAO</name>
<dbReference type="EMBL" id="JAVDVI010000012">
    <property type="protein sequence ID" value="MDR6968767.1"/>
    <property type="molecule type" value="Genomic_DNA"/>
</dbReference>
<dbReference type="InterPro" id="IPR014942">
    <property type="entry name" value="AbiEii"/>
</dbReference>
<gene>
    <name evidence="1" type="ORF">J2X31_002793</name>
</gene>
<dbReference type="Pfam" id="PF08843">
    <property type="entry name" value="AbiEii"/>
    <property type="match status" value="1"/>
</dbReference>
<evidence type="ECO:0000313" key="2">
    <source>
        <dbReference type="Proteomes" id="UP001255185"/>
    </source>
</evidence>
<keyword evidence="2" id="KW-1185">Reference proteome</keyword>
<protein>
    <submittedName>
        <fullName evidence="1">Nucleotidyltransferase component of viral defense system</fullName>
    </submittedName>
</protein>
<sequence length="104" mass="12237">MKKPILIEGIRMASREDVAAMKLNAIYGRGSKKDFIDLYFLLQEFSLPEMIDFYLKKYFDGSKFMMIKSLTYFSDADLDQTPPIYLDFNWETCKQKIIAEVLKL</sequence>
<comment type="caution">
    <text evidence="1">The sequence shown here is derived from an EMBL/GenBank/DDBJ whole genome shotgun (WGS) entry which is preliminary data.</text>
</comment>
<reference evidence="1 2" key="1">
    <citation type="submission" date="2023-07" db="EMBL/GenBank/DDBJ databases">
        <title>Sorghum-associated microbial communities from plants grown in Nebraska, USA.</title>
        <authorList>
            <person name="Schachtman D."/>
        </authorList>
    </citation>
    <scope>NUCLEOTIDE SEQUENCE [LARGE SCALE GENOMIC DNA]</scope>
    <source>
        <strain evidence="1 2">3773</strain>
    </source>
</reference>
<dbReference type="RefSeq" id="WP_310027377.1">
    <property type="nucleotide sequence ID" value="NZ_JAVDVI010000012.1"/>
</dbReference>
<dbReference type="Proteomes" id="UP001255185">
    <property type="component" value="Unassembled WGS sequence"/>
</dbReference>
<evidence type="ECO:0000313" key="1">
    <source>
        <dbReference type="EMBL" id="MDR6968767.1"/>
    </source>
</evidence>
<proteinExistence type="predicted"/>
<organism evidence="1 2">
    <name type="scientific">Flavobacterium arsenatis</name>
    <dbReference type="NCBI Taxonomy" id="1484332"/>
    <lineage>
        <taxon>Bacteria</taxon>
        <taxon>Pseudomonadati</taxon>
        <taxon>Bacteroidota</taxon>
        <taxon>Flavobacteriia</taxon>
        <taxon>Flavobacteriales</taxon>
        <taxon>Flavobacteriaceae</taxon>
        <taxon>Flavobacterium</taxon>
    </lineage>
</organism>
<accession>A0ABU1TSB5</accession>